<evidence type="ECO:0000256" key="1">
    <source>
        <dbReference type="ARBA" id="ARBA00022679"/>
    </source>
</evidence>
<name>A0A926HZ87_9FIRM</name>
<dbReference type="EMBL" id="JACRSU010000003">
    <property type="protein sequence ID" value="MBC8541188.1"/>
    <property type="molecule type" value="Genomic_DNA"/>
</dbReference>
<evidence type="ECO:0000259" key="3">
    <source>
        <dbReference type="Pfam" id="PF16911"/>
    </source>
</evidence>
<dbReference type="PANTHER" id="PTHR28037:SF1">
    <property type="entry name" value="ALCOHOL O-ACETYLTRANSFERASE 1-RELATED"/>
    <property type="match status" value="1"/>
</dbReference>
<comment type="caution">
    <text evidence="4">The sequence shown here is derived from an EMBL/GenBank/DDBJ whole genome shotgun (WGS) entry which is preliminary data.</text>
</comment>
<protein>
    <recommendedName>
        <fullName evidence="3">Phthiocerol/phthiodiolone dimycocerosyl transferase C-terminal domain-containing protein</fullName>
    </recommendedName>
</protein>
<sequence length="415" mass="47698">MDTNWSKLDNAAKIFPSSIAKFNTQVFRISCELNEEVDETVLQQALDDTIKVFTVFRSVLKRGWFWYYFEDTDLSPKVRKEFKLPCAKIYESGYKGLLFEVTYFSRRINLEVFHALTDGTGAMHFLRMLVIKYVSKKYAVAEPEFDYDASRAQMGDDSFSKYYTKEKANKRKQKQKKGCAIKSPQYFEDRMRIVSGCMPVNQVLDAAHQNHATVTAFLSACFMTAIAEELPMRAKRRPVSLAVPVNLRRFFPSVSARNFFNLVSVQYNFYKKNPGLEEVCRAVDADLKRQLTKENLLNQLNQFSRIEHNIFIKPIPLMIKDKGLKLAYRVSGKDTTATISNVGVVSMPDEIAPFIHQFDVYNSTDKIQACVCSFENRLTVGFASAFVSTDIERRFFRKLTSLGIDVTIVSNFEDD</sequence>
<dbReference type="GO" id="GO:0016746">
    <property type="term" value="F:acyltransferase activity"/>
    <property type="evidence" value="ECO:0007669"/>
    <property type="project" value="UniProtKB-KW"/>
</dbReference>
<evidence type="ECO:0000313" key="5">
    <source>
        <dbReference type="Proteomes" id="UP000611762"/>
    </source>
</evidence>
<reference evidence="4" key="1">
    <citation type="submission" date="2020-08" db="EMBL/GenBank/DDBJ databases">
        <title>Genome public.</title>
        <authorList>
            <person name="Liu C."/>
            <person name="Sun Q."/>
        </authorList>
    </citation>
    <scope>NUCLEOTIDE SEQUENCE</scope>
    <source>
        <strain evidence="4">H8</strain>
    </source>
</reference>
<evidence type="ECO:0000256" key="2">
    <source>
        <dbReference type="ARBA" id="ARBA00023315"/>
    </source>
</evidence>
<accession>A0A926HZ87</accession>
<gene>
    <name evidence="4" type="ORF">H8698_09400</name>
</gene>
<feature type="domain" description="Phthiocerol/phthiodiolone dimycocerosyl transferase C-terminal" evidence="3">
    <location>
        <begin position="202"/>
        <end position="348"/>
    </location>
</feature>
<dbReference type="InterPro" id="IPR052058">
    <property type="entry name" value="Alcohol_O-acetyltransferase"/>
</dbReference>
<keyword evidence="1" id="KW-0808">Transferase</keyword>
<dbReference type="PANTHER" id="PTHR28037">
    <property type="entry name" value="ALCOHOL O-ACETYLTRANSFERASE 1-RELATED"/>
    <property type="match status" value="1"/>
</dbReference>
<keyword evidence="2" id="KW-0012">Acyltransferase</keyword>
<dbReference type="Pfam" id="PF16911">
    <property type="entry name" value="PapA_C"/>
    <property type="match status" value="1"/>
</dbReference>
<keyword evidence="5" id="KW-1185">Reference proteome</keyword>
<dbReference type="AlphaFoldDB" id="A0A926HZ87"/>
<dbReference type="Proteomes" id="UP000611762">
    <property type="component" value="Unassembled WGS sequence"/>
</dbReference>
<dbReference type="InterPro" id="IPR031641">
    <property type="entry name" value="PapA_C"/>
</dbReference>
<dbReference type="RefSeq" id="WP_249313139.1">
    <property type="nucleotide sequence ID" value="NZ_JACRSU010000003.1"/>
</dbReference>
<dbReference type="Gene3D" id="3.30.559.30">
    <property type="entry name" value="Nonribosomal peptide synthetase, condensation domain"/>
    <property type="match status" value="1"/>
</dbReference>
<proteinExistence type="predicted"/>
<organism evidence="4 5">
    <name type="scientific">Congzhengia minquanensis</name>
    <dbReference type="NCBI Taxonomy" id="2763657"/>
    <lineage>
        <taxon>Bacteria</taxon>
        <taxon>Bacillati</taxon>
        <taxon>Bacillota</taxon>
        <taxon>Clostridia</taxon>
        <taxon>Eubacteriales</taxon>
        <taxon>Oscillospiraceae</taxon>
        <taxon>Congzhengia</taxon>
    </lineage>
</organism>
<evidence type="ECO:0000313" key="4">
    <source>
        <dbReference type="EMBL" id="MBC8541188.1"/>
    </source>
</evidence>